<name>A0AAW2VX27_9LAMI</name>
<comment type="caution">
    <text evidence="1">The sequence shown here is derived from an EMBL/GenBank/DDBJ whole genome shotgun (WGS) entry which is preliminary data.</text>
</comment>
<accession>A0AAW2VX27</accession>
<dbReference type="AlphaFoldDB" id="A0AAW2VX27"/>
<sequence length="105" mass="11548">MKLSQASRATLLKTVLQTIPNYAMSCFRLPDMFLSELERVIRQLSSGIVALNPKSIGSHGQFCVSTRRRGGLGFRHLRECNTGLLPKQAWRIALGSGGVLHSVLP</sequence>
<gene>
    <name evidence="1" type="ORF">Slati_2740800</name>
</gene>
<evidence type="ECO:0000313" key="1">
    <source>
        <dbReference type="EMBL" id="KAL0434065.1"/>
    </source>
</evidence>
<reference evidence="1" key="2">
    <citation type="journal article" date="2024" name="Plant">
        <title>Genomic evolution and insights into agronomic trait innovations of Sesamum species.</title>
        <authorList>
            <person name="Miao H."/>
            <person name="Wang L."/>
            <person name="Qu L."/>
            <person name="Liu H."/>
            <person name="Sun Y."/>
            <person name="Le M."/>
            <person name="Wang Q."/>
            <person name="Wei S."/>
            <person name="Zheng Y."/>
            <person name="Lin W."/>
            <person name="Duan Y."/>
            <person name="Cao H."/>
            <person name="Xiong S."/>
            <person name="Wang X."/>
            <person name="Wei L."/>
            <person name="Li C."/>
            <person name="Ma Q."/>
            <person name="Ju M."/>
            <person name="Zhao R."/>
            <person name="Li G."/>
            <person name="Mu C."/>
            <person name="Tian Q."/>
            <person name="Mei H."/>
            <person name="Zhang T."/>
            <person name="Gao T."/>
            <person name="Zhang H."/>
        </authorList>
    </citation>
    <scope>NUCLEOTIDE SEQUENCE</scope>
    <source>
        <strain evidence="1">KEN1</strain>
    </source>
</reference>
<dbReference type="EMBL" id="JACGWN010000009">
    <property type="protein sequence ID" value="KAL0434065.1"/>
    <property type="molecule type" value="Genomic_DNA"/>
</dbReference>
<proteinExistence type="predicted"/>
<organism evidence="1">
    <name type="scientific">Sesamum latifolium</name>
    <dbReference type="NCBI Taxonomy" id="2727402"/>
    <lineage>
        <taxon>Eukaryota</taxon>
        <taxon>Viridiplantae</taxon>
        <taxon>Streptophyta</taxon>
        <taxon>Embryophyta</taxon>
        <taxon>Tracheophyta</taxon>
        <taxon>Spermatophyta</taxon>
        <taxon>Magnoliopsida</taxon>
        <taxon>eudicotyledons</taxon>
        <taxon>Gunneridae</taxon>
        <taxon>Pentapetalae</taxon>
        <taxon>asterids</taxon>
        <taxon>lamiids</taxon>
        <taxon>Lamiales</taxon>
        <taxon>Pedaliaceae</taxon>
        <taxon>Sesamum</taxon>
    </lineage>
</organism>
<reference evidence="1" key="1">
    <citation type="submission" date="2020-06" db="EMBL/GenBank/DDBJ databases">
        <authorList>
            <person name="Li T."/>
            <person name="Hu X."/>
            <person name="Zhang T."/>
            <person name="Song X."/>
            <person name="Zhang H."/>
            <person name="Dai N."/>
            <person name="Sheng W."/>
            <person name="Hou X."/>
            <person name="Wei L."/>
        </authorList>
    </citation>
    <scope>NUCLEOTIDE SEQUENCE</scope>
    <source>
        <strain evidence="1">KEN1</strain>
        <tissue evidence="1">Leaf</tissue>
    </source>
</reference>
<protein>
    <submittedName>
        <fullName evidence="1">Uncharacterized protein</fullName>
    </submittedName>
</protein>